<proteinExistence type="predicted"/>
<name>X1R337_9ZZZZ</name>
<comment type="caution">
    <text evidence="2">The sequence shown here is derived from an EMBL/GenBank/DDBJ whole genome shotgun (WGS) entry which is preliminary data.</text>
</comment>
<gene>
    <name evidence="2" type="ORF">S12H4_15937</name>
</gene>
<dbReference type="EMBL" id="BARW01007688">
    <property type="protein sequence ID" value="GAI74948.1"/>
    <property type="molecule type" value="Genomic_DNA"/>
</dbReference>
<protein>
    <submittedName>
        <fullName evidence="2">Uncharacterized protein</fullName>
    </submittedName>
</protein>
<reference evidence="2" key="1">
    <citation type="journal article" date="2014" name="Front. Microbiol.">
        <title>High frequency of phylogenetically diverse reductive dehalogenase-homologous genes in deep subseafloor sedimentary metagenomes.</title>
        <authorList>
            <person name="Kawai M."/>
            <person name="Futagami T."/>
            <person name="Toyoda A."/>
            <person name="Takaki Y."/>
            <person name="Nishi S."/>
            <person name="Hori S."/>
            <person name="Arai W."/>
            <person name="Tsubouchi T."/>
            <person name="Morono Y."/>
            <person name="Uchiyama I."/>
            <person name="Ito T."/>
            <person name="Fujiyama A."/>
            <person name="Inagaki F."/>
            <person name="Takami H."/>
        </authorList>
    </citation>
    <scope>NUCLEOTIDE SEQUENCE</scope>
    <source>
        <strain evidence="2">Expedition CK06-06</strain>
    </source>
</reference>
<evidence type="ECO:0000256" key="1">
    <source>
        <dbReference type="SAM" id="MobiDB-lite"/>
    </source>
</evidence>
<accession>X1R337</accession>
<dbReference type="AlphaFoldDB" id="X1R337"/>
<sequence length="39" mass="4388">MCRKENKMSNKGKTTRPDTAEEEIAARLKDALEFSGFPS</sequence>
<evidence type="ECO:0000313" key="2">
    <source>
        <dbReference type="EMBL" id="GAI74948.1"/>
    </source>
</evidence>
<feature type="region of interest" description="Disordered" evidence="1">
    <location>
        <begin position="1"/>
        <end position="21"/>
    </location>
</feature>
<organism evidence="2">
    <name type="scientific">marine sediment metagenome</name>
    <dbReference type="NCBI Taxonomy" id="412755"/>
    <lineage>
        <taxon>unclassified sequences</taxon>
        <taxon>metagenomes</taxon>
        <taxon>ecological metagenomes</taxon>
    </lineage>
</organism>